<protein>
    <recommendedName>
        <fullName evidence="2">ATP-grasp domain-containing protein</fullName>
    </recommendedName>
</protein>
<dbReference type="OrthoDB" id="1809801at2"/>
<accession>A0A6I6D8L6</accession>
<feature type="domain" description="ATP-grasp" evidence="2">
    <location>
        <begin position="146"/>
        <end position="380"/>
    </location>
</feature>
<gene>
    <name evidence="3" type="ORF">SYNTR_0735</name>
</gene>
<dbReference type="SUPFAM" id="SSF56059">
    <property type="entry name" value="Glutathione synthetase ATP-binding domain-like"/>
    <property type="match status" value="1"/>
</dbReference>
<evidence type="ECO:0000256" key="1">
    <source>
        <dbReference type="PROSITE-ProRule" id="PRU00409"/>
    </source>
</evidence>
<dbReference type="Gene3D" id="3.30.470.20">
    <property type="entry name" value="ATP-grasp fold, B domain"/>
    <property type="match status" value="1"/>
</dbReference>
<dbReference type="InterPro" id="IPR026838">
    <property type="entry name" value="YheC/D"/>
</dbReference>
<reference evidence="4" key="1">
    <citation type="journal article" date="2019" name="Microbiology">
        <title>Complete Genome Sequence of an Uncultured Bacterium of the Candidate Phylum Bipolaricaulota.</title>
        <authorList>
            <person name="Kadnikov V.V."/>
            <person name="Mardanov A.V."/>
            <person name="Beletsky A.V."/>
            <person name="Frank Y.A."/>
            <person name="Karnachuk O.V."/>
            <person name="Ravin N.V."/>
        </authorList>
    </citation>
    <scope>NUCLEOTIDE SEQUENCE [LARGE SCALE GENOMIC DNA]</scope>
</reference>
<organism evidence="3 4">
    <name type="scientific">Candidatus Syntrophocurvum alkaliphilum</name>
    <dbReference type="NCBI Taxonomy" id="2293317"/>
    <lineage>
        <taxon>Bacteria</taxon>
        <taxon>Bacillati</taxon>
        <taxon>Bacillota</taxon>
        <taxon>Clostridia</taxon>
        <taxon>Eubacteriales</taxon>
        <taxon>Syntrophomonadaceae</taxon>
        <taxon>Candidatus Syntrophocurvum</taxon>
    </lineage>
</organism>
<proteinExistence type="predicted"/>
<evidence type="ECO:0000313" key="4">
    <source>
        <dbReference type="Proteomes" id="UP000426444"/>
    </source>
</evidence>
<dbReference type="Pfam" id="PF14398">
    <property type="entry name" value="ATPgrasp_YheCD"/>
    <property type="match status" value="1"/>
</dbReference>
<dbReference type="KEGG" id="salq:SYNTR_0735"/>
<keyword evidence="4" id="KW-1185">Reference proteome</keyword>
<dbReference type="EMBL" id="CP046457">
    <property type="protein sequence ID" value="QGT99328.1"/>
    <property type="molecule type" value="Genomic_DNA"/>
</dbReference>
<evidence type="ECO:0000259" key="2">
    <source>
        <dbReference type="PROSITE" id="PS50975"/>
    </source>
</evidence>
<name>A0A6I6D8L6_9FIRM</name>
<dbReference type="AlphaFoldDB" id="A0A6I6D8L6"/>
<keyword evidence="1" id="KW-0547">Nucleotide-binding</keyword>
<dbReference type="RefSeq" id="WP_156203237.1">
    <property type="nucleotide sequence ID" value="NZ_CP046457.1"/>
</dbReference>
<dbReference type="InterPro" id="IPR011761">
    <property type="entry name" value="ATP-grasp"/>
</dbReference>
<dbReference type="Proteomes" id="UP000426444">
    <property type="component" value="Chromosome"/>
</dbReference>
<keyword evidence="1" id="KW-0067">ATP-binding</keyword>
<dbReference type="GO" id="GO:0046872">
    <property type="term" value="F:metal ion binding"/>
    <property type="evidence" value="ECO:0007669"/>
    <property type="project" value="InterPro"/>
</dbReference>
<evidence type="ECO:0000313" key="3">
    <source>
        <dbReference type="EMBL" id="QGT99328.1"/>
    </source>
</evidence>
<dbReference type="PROSITE" id="PS50975">
    <property type="entry name" value="ATP_GRASP"/>
    <property type="match status" value="1"/>
</dbReference>
<sequence>MINENDRDNLRDKKRKETPLVGVITARKKSEKRSNQFPSKREGRVFREMALEGYKKGITIYFFYPDGVKWKEKKINGYIYKPKSKPSWVKKVMPLPDIVYNRIVYRSLENKKEVKEILKKFEANPNIFLFNTRFLNKLELHDALIKHETSKQFIPETNRFSYENLKKYLHSYNEVFIKPKNNSTGKGIIKVIKANRGYYYSFAESKKNKWYSSPTIERLYRSLRFKVPNKSNYLIQMGIPLLKMNGRIFDLRAQVQKNGNGQWVLTGIAVRLAALGKFVTHIPNGGRAAEFNKVIKEIYKNELAKEERVINELKIITKQIPRILENELQINLGVLSLDLGIDTQGKMWIIEINSKPASFDEKDIRFRHLNYLTDYFLYINSNKED</sequence>
<dbReference type="GO" id="GO:0005524">
    <property type="term" value="F:ATP binding"/>
    <property type="evidence" value="ECO:0007669"/>
    <property type="project" value="UniProtKB-UniRule"/>
</dbReference>